<dbReference type="Proteomes" id="UP000305948">
    <property type="component" value="Unassembled WGS sequence"/>
</dbReference>
<feature type="region of interest" description="Disordered" evidence="1">
    <location>
        <begin position="1"/>
        <end position="36"/>
    </location>
</feature>
<evidence type="ECO:0000313" key="2">
    <source>
        <dbReference type="EMBL" id="TFK54665.1"/>
    </source>
</evidence>
<feature type="compositionally biased region" description="Basic and acidic residues" evidence="1">
    <location>
        <begin position="158"/>
        <end position="168"/>
    </location>
</feature>
<name>A0A5C3NCD7_9AGAM</name>
<proteinExistence type="predicted"/>
<sequence length="168" mass="19361">MPVQTRSATRRSRAMGAMKGAKRYEPYRMPNVPPRHRGAFVDFQTTFLEHKKKCDPAVPVRFTRKYAMKRQGWNIDLEIESEDEEDEDQETEPSNEIVDPEPIKRATCKRRRRRAKTSLRKQKARLEAAEASGKKLTRSRRKSGADVKPTRCSARIKAAKEAKQAAFS</sequence>
<dbReference type="OrthoDB" id="10560769at2759"/>
<feature type="compositionally biased region" description="Basic residues" evidence="1">
    <location>
        <begin position="106"/>
        <end position="123"/>
    </location>
</feature>
<dbReference type="EMBL" id="ML213505">
    <property type="protein sequence ID" value="TFK54665.1"/>
    <property type="molecule type" value="Genomic_DNA"/>
</dbReference>
<accession>A0A5C3NCD7</accession>
<dbReference type="AlphaFoldDB" id="A0A5C3NCD7"/>
<evidence type="ECO:0000256" key="1">
    <source>
        <dbReference type="SAM" id="MobiDB-lite"/>
    </source>
</evidence>
<organism evidence="2 3">
    <name type="scientific">Heliocybe sulcata</name>
    <dbReference type="NCBI Taxonomy" id="5364"/>
    <lineage>
        <taxon>Eukaryota</taxon>
        <taxon>Fungi</taxon>
        <taxon>Dikarya</taxon>
        <taxon>Basidiomycota</taxon>
        <taxon>Agaricomycotina</taxon>
        <taxon>Agaricomycetes</taxon>
        <taxon>Gloeophyllales</taxon>
        <taxon>Gloeophyllaceae</taxon>
        <taxon>Heliocybe</taxon>
    </lineage>
</organism>
<feature type="region of interest" description="Disordered" evidence="1">
    <location>
        <begin position="73"/>
        <end position="168"/>
    </location>
</feature>
<reference evidence="2 3" key="1">
    <citation type="journal article" date="2019" name="Nat. Ecol. Evol.">
        <title>Megaphylogeny resolves global patterns of mushroom evolution.</title>
        <authorList>
            <person name="Varga T."/>
            <person name="Krizsan K."/>
            <person name="Foldi C."/>
            <person name="Dima B."/>
            <person name="Sanchez-Garcia M."/>
            <person name="Sanchez-Ramirez S."/>
            <person name="Szollosi G.J."/>
            <person name="Szarkandi J.G."/>
            <person name="Papp V."/>
            <person name="Albert L."/>
            <person name="Andreopoulos W."/>
            <person name="Angelini C."/>
            <person name="Antonin V."/>
            <person name="Barry K.W."/>
            <person name="Bougher N.L."/>
            <person name="Buchanan P."/>
            <person name="Buyck B."/>
            <person name="Bense V."/>
            <person name="Catcheside P."/>
            <person name="Chovatia M."/>
            <person name="Cooper J."/>
            <person name="Damon W."/>
            <person name="Desjardin D."/>
            <person name="Finy P."/>
            <person name="Geml J."/>
            <person name="Haridas S."/>
            <person name="Hughes K."/>
            <person name="Justo A."/>
            <person name="Karasinski D."/>
            <person name="Kautmanova I."/>
            <person name="Kiss B."/>
            <person name="Kocsube S."/>
            <person name="Kotiranta H."/>
            <person name="LaButti K.M."/>
            <person name="Lechner B.E."/>
            <person name="Liimatainen K."/>
            <person name="Lipzen A."/>
            <person name="Lukacs Z."/>
            <person name="Mihaltcheva S."/>
            <person name="Morgado L.N."/>
            <person name="Niskanen T."/>
            <person name="Noordeloos M.E."/>
            <person name="Ohm R.A."/>
            <person name="Ortiz-Santana B."/>
            <person name="Ovrebo C."/>
            <person name="Racz N."/>
            <person name="Riley R."/>
            <person name="Savchenko A."/>
            <person name="Shiryaev A."/>
            <person name="Soop K."/>
            <person name="Spirin V."/>
            <person name="Szebenyi C."/>
            <person name="Tomsovsky M."/>
            <person name="Tulloss R.E."/>
            <person name="Uehling J."/>
            <person name="Grigoriev I.V."/>
            <person name="Vagvolgyi C."/>
            <person name="Papp T."/>
            <person name="Martin F.M."/>
            <person name="Miettinen O."/>
            <person name="Hibbett D.S."/>
            <person name="Nagy L.G."/>
        </authorList>
    </citation>
    <scope>NUCLEOTIDE SEQUENCE [LARGE SCALE GENOMIC DNA]</scope>
    <source>
        <strain evidence="2 3">OMC1185</strain>
    </source>
</reference>
<gene>
    <name evidence="2" type="ORF">OE88DRAFT_941483</name>
</gene>
<feature type="compositionally biased region" description="Acidic residues" evidence="1">
    <location>
        <begin position="77"/>
        <end position="93"/>
    </location>
</feature>
<keyword evidence="3" id="KW-1185">Reference proteome</keyword>
<evidence type="ECO:0000313" key="3">
    <source>
        <dbReference type="Proteomes" id="UP000305948"/>
    </source>
</evidence>
<protein>
    <submittedName>
        <fullName evidence="2">Uncharacterized protein</fullName>
    </submittedName>
</protein>